<comment type="caution">
    <text evidence="4">The sequence shown here is derived from an EMBL/GenBank/DDBJ whole genome shotgun (WGS) entry which is preliminary data.</text>
</comment>
<evidence type="ECO:0000259" key="1">
    <source>
        <dbReference type="Pfam" id="PF09818"/>
    </source>
</evidence>
<evidence type="ECO:0000259" key="2">
    <source>
        <dbReference type="Pfam" id="PF20446"/>
    </source>
</evidence>
<sequence>MYSKDYLAKTLKRINGKGYKAYKDIQGAYDFKEFQVYIDYVQGDPFASPSRLRVRVPQQRGQIPEDLYSSKMRRIALEDYLTRQFSRGINTVIKRNRGTGKSGMFFIDSCGQEILERTSMVVNSQYIEARISMGLPARGRRVLSNEAADMFFKELPKIVDISLLYSSLDTEKVKNHVEVNEDQDFIRQELGRLGLVSFIRNNSMLPRRSGISDLPMTGEGVVPLASPSELEVQLEVPNTGKIKGMGIPEGITLIVGGGYHGKSTLLRAVERGVYNHIPRDGREYVVTREEAVKIRAEDGRRVEKVNISPFINNLPFGKDTIDFSTDEASGSTSQAANIMEALESGGKVLLLDEDTSATNFMIRDVRMQALVAKDKEPITPFIDKVKLLKEDLGVSSILVLGGSGDYFEVADKVIMMDEYKVREVTEKTREISFRYPTERKEEGGQKFGALPSRIPLQKGLDPIKGRKVKISARGLNTIQFGRQVVDLSLVEQLVDISQTRAVGDILYFSINFIDGKRTLREVINLVLKQIEKEGLDILSPYKGQHPGEYALPRKFEIAAAFNRLRSFCVK</sequence>
<dbReference type="Pfam" id="PF21117">
    <property type="entry name" value="MRB1590_C"/>
    <property type="match status" value="1"/>
</dbReference>
<dbReference type="PANTHER" id="PTHR38149:SF1">
    <property type="entry name" value="ATPASE"/>
    <property type="match status" value="1"/>
</dbReference>
<evidence type="ECO:0000313" key="4">
    <source>
        <dbReference type="EMBL" id="RQD78254.1"/>
    </source>
</evidence>
<feature type="domain" description="MRB1590-like C-terminal" evidence="3">
    <location>
        <begin position="469"/>
        <end position="569"/>
    </location>
</feature>
<dbReference type="PANTHER" id="PTHR38149">
    <property type="entry name" value="ATPASE"/>
    <property type="match status" value="1"/>
</dbReference>
<dbReference type="InterPro" id="IPR046834">
    <property type="entry name" value="ABC_ATPase_C"/>
</dbReference>
<reference evidence="4 5" key="1">
    <citation type="submission" date="2018-08" db="EMBL/GenBank/DDBJ databases">
        <title>The metabolism and importance of syntrophic acetate oxidation coupled to methane or sulfide production in haloalkaline environments.</title>
        <authorList>
            <person name="Timmers P.H.A."/>
            <person name="Vavourakis C.D."/>
            <person name="Sorokin D.Y."/>
            <person name="Sinninghe Damste J.S."/>
            <person name="Muyzer G."/>
            <person name="Stams A.J.M."/>
            <person name="Plugge C.M."/>
        </authorList>
    </citation>
    <scope>NUCLEOTIDE SEQUENCE [LARGE SCALE GENOMIC DNA]</scope>
    <source>
        <strain evidence="4">MSAO_Bac1</strain>
    </source>
</reference>
<dbReference type="Proteomes" id="UP000285138">
    <property type="component" value="Unassembled WGS sequence"/>
</dbReference>
<dbReference type="Gene3D" id="3.40.50.300">
    <property type="entry name" value="P-loop containing nucleotide triphosphate hydrolases"/>
    <property type="match status" value="1"/>
</dbReference>
<dbReference type="InterPro" id="IPR019195">
    <property type="entry name" value="ABC_ATPase_put"/>
</dbReference>
<dbReference type="SUPFAM" id="SSF52540">
    <property type="entry name" value="P-loop containing nucleoside triphosphate hydrolases"/>
    <property type="match status" value="1"/>
</dbReference>
<feature type="domain" description="ATPase of the ABC class C-terminal" evidence="1">
    <location>
        <begin position="170"/>
        <end position="449"/>
    </location>
</feature>
<dbReference type="InterPro" id="IPR027417">
    <property type="entry name" value="P-loop_NTPase"/>
</dbReference>
<name>A0A424YIK1_9FIRM</name>
<dbReference type="AlphaFoldDB" id="A0A424YIK1"/>
<organism evidence="4 5">
    <name type="scientific">Candidatus Syntrophonatronum acetioxidans</name>
    <dbReference type="NCBI Taxonomy" id="1795816"/>
    <lineage>
        <taxon>Bacteria</taxon>
        <taxon>Bacillati</taxon>
        <taxon>Bacillota</taxon>
        <taxon>Clostridia</taxon>
        <taxon>Eubacteriales</taxon>
        <taxon>Syntrophomonadaceae</taxon>
        <taxon>Candidatus Syntrophonatronum</taxon>
    </lineage>
</organism>
<dbReference type="InterPro" id="IPR046833">
    <property type="entry name" value="ABC_N"/>
</dbReference>
<evidence type="ECO:0000259" key="3">
    <source>
        <dbReference type="Pfam" id="PF21117"/>
    </source>
</evidence>
<evidence type="ECO:0000313" key="5">
    <source>
        <dbReference type="Proteomes" id="UP000285138"/>
    </source>
</evidence>
<dbReference type="Pfam" id="PF09818">
    <property type="entry name" value="ABC_ATPase"/>
    <property type="match status" value="1"/>
</dbReference>
<proteinExistence type="predicted"/>
<gene>
    <name evidence="4" type="ORF">D5R97_00760</name>
</gene>
<protein>
    <submittedName>
        <fullName evidence="4">ATPase</fullName>
    </submittedName>
</protein>
<accession>A0A424YIK1</accession>
<dbReference type="EMBL" id="QZAA01000030">
    <property type="protein sequence ID" value="RQD78254.1"/>
    <property type="molecule type" value="Genomic_DNA"/>
</dbReference>
<dbReference type="Pfam" id="PF20446">
    <property type="entry name" value="ABC_N"/>
    <property type="match status" value="1"/>
</dbReference>
<feature type="domain" description="ATPase of the ABC class N-terminal" evidence="2">
    <location>
        <begin position="7"/>
        <end position="165"/>
    </location>
</feature>
<dbReference type="InterPro" id="IPR049069">
    <property type="entry name" value="MRB1590-like_C"/>
</dbReference>